<evidence type="ECO:0000256" key="2">
    <source>
        <dbReference type="ARBA" id="ARBA00010278"/>
    </source>
</evidence>
<proteinExistence type="inferred from homology"/>
<feature type="non-terminal residue" evidence="10">
    <location>
        <position position="1"/>
    </location>
</feature>
<protein>
    <recommendedName>
        <fullName evidence="11">Phospholipase/carboxylesterase/thioesterase domain-containing protein</fullName>
    </recommendedName>
</protein>
<dbReference type="Gene3D" id="3.40.50.1820">
    <property type="entry name" value="alpha/beta hydrolase"/>
    <property type="match status" value="1"/>
</dbReference>
<dbReference type="SUPFAM" id="SSF53474">
    <property type="entry name" value="alpha/beta-Hydrolases"/>
    <property type="match status" value="1"/>
</dbReference>
<keyword evidence="8" id="KW-0624">Polysaccharide degradation</keyword>
<dbReference type="EMBL" id="UINC01030588">
    <property type="protein sequence ID" value="SVB15224.1"/>
    <property type="molecule type" value="Genomic_DNA"/>
</dbReference>
<keyword evidence="5" id="KW-0732">Signal</keyword>
<evidence type="ECO:0000256" key="1">
    <source>
        <dbReference type="ARBA" id="ARBA00004613"/>
    </source>
</evidence>
<evidence type="ECO:0000256" key="3">
    <source>
        <dbReference type="ARBA" id="ARBA00022525"/>
    </source>
</evidence>
<comment type="similarity">
    <text evidence="2">Belongs to the faeC family.</text>
</comment>
<dbReference type="InterPro" id="IPR043595">
    <property type="entry name" value="FaeB/C/D"/>
</dbReference>
<keyword evidence="3" id="KW-0964">Secreted</keyword>
<evidence type="ECO:0000256" key="8">
    <source>
        <dbReference type="ARBA" id="ARBA00023326"/>
    </source>
</evidence>
<evidence type="ECO:0000256" key="6">
    <source>
        <dbReference type="ARBA" id="ARBA00022801"/>
    </source>
</evidence>
<evidence type="ECO:0000256" key="9">
    <source>
        <dbReference type="ARBA" id="ARBA00025250"/>
    </source>
</evidence>
<gene>
    <name evidence="10" type="ORF">METZ01_LOCUS168078</name>
</gene>
<organism evidence="10">
    <name type="scientific">marine metagenome</name>
    <dbReference type="NCBI Taxonomy" id="408172"/>
    <lineage>
        <taxon>unclassified sequences</taxon>
        <taxon>metagenomes</taxon>
        <taxon>ecological metagenomes</taxon>
    </lineage>
</organism>
<dbReference type="InterPro" id="IPR029058">
    <property type="entry name" value="AB_hydrolase_fold"/>
</dbReference>
<name>A0A382BNH3_9ZZZZ</name>
<evidence type="ECO:0000256" key="4">
    <source>
        <dbReference type="ARBA" id="ARBA00022651"/>
    </source>
</evidence>
<keyword evidence="6" id="KW-0378">Hydrolase</keyword>
<evidence type="ECO:0008006" key="11">
    <source>
        <dbReference type="Google" id="ProtNLM"/>
    </source>
</evidence>
<evidence type="ECO:0000256" key="7">
    <source>
        <dbReference type="ARBA" id="ARBA00023277"/>
    </source>
</evidence>
<keyword evidence="7" id="KW-0119">Carbohydrate metabolism</keyword>
<evidence type="ECO:0000256" key="5">
    <source>
        <dbReference type="ARBA" id="ARBA00022729"/>
    </source>
</evidence>
<dbReference type="PANTHER" id="PTHR38050">
    <property type="match status" value="1"/>
</dbReference>
<dbReference type="AlphaFoldDB" id="A0A382BNH3"/>
<dbReference type="GO" id="GO:0005576">
    <property type="term" value="C:extracellular region"/>
    <property type="evidence" value="ECO:0007669"/>
    <property type="project" value="UniProtKB-SubCell"/>
</dbReference>
<accession>A0A382BNH3</accession>
<dbReference type="GO" id="GO:0030600">
    <property type="term" value="F:feruloyl esterase activity"/>
    <property type="evidence" value="ECO:0007669"/>
    <property type="project" value="InterPro"/>
</dbReference>
<evidence type="ECO:0000313" key="10">
    <source>
        <dbReference type="EMBL" id="SVB15224.1"/>
    </source>
</evidence>
<comment type="subcellular location">
    <subcellularLocation>
        <location evidence="1">Secreted</location>
    </subcellularLocation>
</comment>
<sequence length="420" mass="44692">ILLVLVVFGLIGCNDNSAGSNVVGLEPLQPGLQTMTSGGKVREYFLRLPSDGDGADKPLIFALHGYTGSYLNWVGGNRAYDLIDVVGDGAVIVVPQALEDASGNTIWGGQADLDFFINLIAELDLHGLKYNPNKIFVAGHSNGGGFTHELGCTHGGVFRAIVTASGGLSNNDCVGSVAVIMFHGENDPLTSGAIADASRRYWVLYNGWDLDAFVPAYEGLCENYSFPDQPDNVAYPVLWCLHDQGHAFPDFGSATAWNFLKGLPEVEPQPSAPPGGGAVRATPPRDALLTFQVDVPAAINRPLSVSASLRQVSFIDNPTCSAPDIIMTPGLAVDGLLIPGQLSERITFPFTYNDWSGVLTYPSDWALSLTIYVEGGSTGVIPTPGVDYNTFTPVTLVSRNTDLIIDQVLSLEPVADLCVF</sequence>
<dbReference type="GO" id="GO:0045493">
    <property type="term" value="P:xylan catabolic process"/>
    <property type="evidence" value="ECO:0007669"/>
    <property type="project" value="UniProtKB-KW"/>
</dbReference>
<dbReference type="PANTHER" id="PTHR38050:SF1">
    <property type="entry name" value="FERULOYL ESTERASE C"/>
    <property type="match status" value="1"/>
</dbReference>
<reference evidence="10" key="1">
    <citation type="submission" date="2018-05" db="EMBL/GenBank/DDBJ databases">
        <authorList>
            <person name="Lanie J.A."/>
            <person name="Ng W.-L."/>
            <person name="Kazmierczak K.M."/>
            <person name="Andrzejewski T.M."/>
            <person name="Davidsen T.M."/>
            <person name="Wayne K.J."/>
            <person name="Tettelin H."/>
            <person name="Glass J.I."/>
            <person name="Rusch D."/>
            <person name="Podicherti R."/>
            <person name="Tsui H.-C.T."/>
            <person name="Winkler M.E."/>
        </authorList>
    </citation>
    <scope>NUCLEOTIDE SEQUENCE</scope>
</reference>
<keyword evidence="4" id="KW-0858">Xylan degradation</keyword>
<comment type="function">
    <text evidence="9">Involved in degradation of plant cell walls. Hydrolyzes the feruloyl-arabinose ester bond in arabinoxylans, and the feruloyl-galactose ester bond in pectin. Active against paranitrophenyl-acetate, methyl ferulate and wheat arabinoxylan.</text>
</comment>